<keyword evidence="5 10" id="KW-0145">Chemotaxis</keyword>
<protein>
    <recommendedName>
        <fullName evidence="10">Flagellar protein FliL</fullName>
    </recommendedName>
</protein>
<comment type="subcellular location">
    <subcellularLocation>
        <location evidence="2">Cell membrane</location>
        <topology evidence="2">Single-pass membrane protein</topology>
    </subcellularLocation>
</comment>
<keyword evidence="11" id="KW-0966">Cell projection</keyword>
<evidence type="ECO:0000313" key="12">
    <source>
        <dbReference type="Proteomes" id="UP000779508"/>
    </source>
</evidence>
<feature type="transmembrane region" description="Helical" evidence="10">
    <location>
        <begin position="6"/>
        <end position="27"/>
    </location>
</feature>
<evidence type="ECO:0000256" key="3">
    <source>
        <dbReference type="ARBA" id="ARBA00008281"/>
    </source>
</evidence>
<evidence type="ECO:0000256" key="10">
    <source>
        <dbReference type="RuleBase" id="RU364125"/>
    </source>
</evidence>
<evidence type="ECO:0000256" key="7">
    <source>
        <dbReference type="ARBA" id="ARBA00022779"/>
    </source>
</evidence>
<accession>A0ABS6G4K7</accession>
<sequence length="138" mass="15789">MGLKKIIIYILIGFIVSGLFFGVMFYFMNNRQPREVAITYKTYEYNAGEFSTNLGSTRSYFKGSIIIETTDKNLSTKFEEKNAELRDSIISTLIGKKADEILDTNGQLELKNEILKVVADIVNSDKITNIYFVDYIIQ</sequence>
<dbReference type="Pfam" id="PF03748">
    <property type="entry name" value="FliL"/>
    <property type="match status" value="1"/>
</dbReference>
<dbReference type="InterPro" id="IPR005503">
    <property type="entry name" value="FliL"/>
</dbReference>
<evidence type="ECO:0000313" key="11">
    <source>
        <dbReference type="EMBL" id="MBU5677424.1"/>
    </source>
</evidence>
<keyword evidence="4 10" id="KW-1003">Cell membrane</keyword>
<keyword evidence="11" id="KW-0282">Flagellum</keyword>
<comment type="function">
    <text evidence="1 10">Controls the rotational direction of flagella during chemotaxis.</text>
</comment>
<evidence type="ECO:0000256" key="9">
    <source>
        <dbReference type="ARBA" id="ARBA00023136"/>
    </source>
</evidence>
<keyword evidence="7 10" id="KW-0283">Flagellar rotation</keyword>
<keyword evidence="9 10" id="KW-0472">Membrane</keyword>
<organism evidence="11 12">
    <name type="scientific">Alkaliphilus flagellatus</name>
    <dbReference type="NCBI Taxonomy" id="2841507"/>
    <lineage>
        <taxon>Bacteria</taxon>
        <taxon>Bacillati</taxon>
        <taxon>Bacillota</taxon>
        <taxon>Clostridia</taxon>
        <taxon>Peptostreptococcales</taxon>
        <taxon>Natronincolaceae</taxon>
        <taxon>Alkaliphilus</taxon>
    </lineage>
</organism>
<keyword evidence="6 10" id="KW-0812">Transmembrane</keyword>
<dbReference type="PANTHER" id="PTHR35091:SF2">
    <property type="entry name" value="FLAGELLAR PROTEIN FLIL"/>
    <property type="match status" value="1"/>
</dbReference>
<dbReference type="PANTHER" id="PTHR35091">
    <property type="entry name" value="FLAGELLAR PROTEIN FLIL"/>
    <property type="match status" value="1"/>
</dbReference>
<keyword evidence="11" id="KW-0969">Cilium</keyword>
<comment type="caution">
    <text evidence="11">The sequence shown here is derived from an EMBL/GenBank/DDBJ whole genome shotgun (WGS) entry which is preliminary data.</text>
</comment>
<dbReference type="RefSeq" id="WP_216418161.1">
    <property type="nucleotide sequence ID" value="NZ_JAHLQK010000005.1"/>
</dbReference>
<gene>
    <name evidence="11" type="ORF">KQI88_13460</name>
</gene>
<evidence type="ECO:0000256" key="4">
    <source>
        <dbReference type="ARBA" id="ARBA00022475"/>
    </source>
</evidence>
<keyword evidence="12" id="KW-1185">Reference proteome</keyword>
<comment type="similarity">
    <text evidence="3 10">Belongs to the FliL family.</text>
</comment>
<evidence type="ECO:0000256" key="6">
    <source>
        <dbReference type="ARBA" id="ARBA00022692"/>
    </source>
</evidence>
<reference evidence="11 12" key="1">
    <citation type="submission" date="2021-06" db="EMBL/GenBank/DDBJ databases">
        <authorList>
            <person name="Sun Q."/>
            <person name="Li D."/>
        </authorList>
    </citation>
    <scope>NUCLEOTIDE SEQUENCE [LARGE SCALE GENOMIC DNA]</scope>
    <source>
        <strain evidence="11 12">MSJ-5</strain>
    </source>
</reference>
<evidence type="ECO:0000256" key="8">
    <source>
        <dbReference type="ARBA" id="ARBA00022989"/>
    </source>
</evidence>
<dbReference type="Proteomes" id="UP000779508">
    <property type="component" value="Unassembled WGS sequence"/>
</dbReference>
<evidence type="ECO:0000256" key="5">
    <source>
        <dbReference type="ARBA" id="ARBA00022500"/>
    </source>
</evidence>
<evidence type="ECO:0000256" key="1">
    <source>
        <dbReference type="ARBA" id="ARBA00002254"/>
    </source>
</evidence>
<name>A0ABS6G4K7_9FIRM</name>
<proteinExistence type="inferred from homology"/>
<dbReference type="EMBL" id="JAHLQK010000005">
    <property type="protein sequence ID" value="MBU5677424.1"/>
    <property type="molecule type" value="Genomic_DNA"/>
</dbReference>
<evidence type="ECO:0000256" key="2">
    <source>
        <dbReference type="ARBA" id="ARBA00004162"/>
    </source>
</evidence>
<keyword evidence="8 10" id="KW-1133">Transmembrane helix</keyword>